<name>C5T3U8_ACIDE</name>
<keyword evidence="2" id="KW-1185">Reference proteome</keyword>
<sequence length="48" mass="5192">MGTDAEHQSAGPCRSIIALSYDLDDPGFRRCLPAEQTLALEVTRVADT</sequence>
<organism evidence="1 2">
    <name type="scientific">Acidovorax delafieldii 2AN</name>
    <dbReference type="NCBI Taxonomy" id="573060"/>
    <lineage>
        <taxon>Bacteria</taxon>
        <taxon>Pseudomonadati</taxon>
        <taxon>Pseudomonadota</taxon>
        <taxon>Betaproteobacteria</taxon>
        <taxon>Burkholderiales</taxon>
        <taxon>Comamonadaceae</taxon>
        <taxon>Acidovorax</taxon>
    </lineage>
</organism>
<dbReference type="Proteomes" id="UP000003856">
    <property type="component" value="Unassembled WGS sequence"/>
</dbReference>
<dbReference type="PATRIC" id="fig|573060.9.peg.3596"/>
<evidence type="ECO:0000313" key="2">
    <source>
        <dbReference type="Proteomes" id="UP000003856"/>
    </source>
</evidence>
<dbReference type="EMBL" id="ACQT01000036">
    <property type="protein sequence ID" value="EER60869.1"/>
    <property type="molecule type" value="Genomic_DNA"/>
</dbReference>
<proteinExistence type="predicted"/>
<accession>C5T3U8</accession>
<evidence type="ECO:0000313" key="1">
    <source>
        <dbReference type="EMBL" id="EER60869.1"/>
    </source>
</evidence>
<dbReference type="AlphaFoldDB" id="C5T3U8"/>
<reference evidence="1 2" key="1">
    <citation type="submission" date="2009-05" db="EMBL/GenBank/DDBJ databases">
        <title>The draft genome of Acidovorax delafieldii 2AN.</title>
        <authorList>
            <consortium name="US DOE Joint Genome Institute (JGI-PGF)"/>
            <person name="Lucas S."/>
            <person name="Copeland A."/>
            <person name="Lapidus A."/>
            <person name="Glavina del Rio T."/>
            <person name="Tice H."/>
            <person name="Bruce D."/>
            <person name="Goodwin L."/>
            <person name="Pitluck S."/>
            <person name="Larimer F."/>
            <person name="Land M.L."/>
            <person name="Hauser L."/>
            <person name="Shelobolina E.S."/>
            <person name="Picardal F."/>
            <person name="Roden E."/>
            <person name="Emerson D."/>
        </authorList>
    </citation>
    <scope>NUCLEOTIDE SEQUENCE [LARGE SCALE GENOMIC DNA]</scope>
    <source>
        <strain evidence="1 2">2AN</strain>
    </source>
</reference>
<protein>
    <submittedName>
        <fullName evidence="1">Uncharacterized protein</fullName>
    </submittedName>
</protein>
<comment type="caution">
    <text evidence="1">The sequence shown here is derived from an EMBL/GenBank/DDBJ whole genome shotgun (WGS) entry which is preliminary data.</text>
</comment>
<gene>
    <name evidence="1" type="ORF">AcdelDRAFT_1578</name>
</gene>